<accession>A0A8S0T4X4</accession>
<comment type="caution">
    <text evidence="2">The sequence shown here is derived from an EMBL/GenBank/DDBJ whole genome shotgun (WGS) entry which is preliminary data.</text>
</comment>
<keyword evidence="1" id="KW-0812">Transmembrane</keyword>
<evidence type="ECO:0000313" key="3">
    <source>
        <dbReference type="Proteomes" id="UP000594638"/>
    </source>
</evidence>
<keyword evidence="3" id="KW-1185">Reference proteome</keyword>
<reference evidence="2 3" key="1">
    <citation type="submission" date="2019-12" db="EMBL/GenBank/DDBJ databases">
        <authorList>
            <person name="Alioto T."/>
            <person name="Alioto T."/>
            <person name="Gomez Garrido J."/>
        </authorList>
    </citation>
    <scope>NUCLEOTIDE SEQUENCE [LARGE SCALE GENOMIC DNA]</scope>
</reference>
<dbReference type="EMBL" id="CACTIH010005606">
    <property type="protein sequence ID" value="CAA2998827.1"/>
    <property type="molecule type" value="Genomic_DNA"/>
</dbReference>
<protein>
    <submittedName>
        <fullName evidence="2">Uncharacterized protein</fullName>
    </submittedName>
</protein>
<dbReference type="OrthoDB" id="1918at2759"/>
<proteinExistence type="predicted"/>
<name>A0A8S0T4X4_OLEEU</name>
<sequence>MFSWIARLLQWFPIKFFRVEQLKLVNLNMVRTLLPTIIPPSYRGATIRYLYYVRCTLSGQYLNLENGPSHGGSIRDLSELESRIPFQVWVSQENNGLQSEEACNDGILFVTCPLEFVDEINSLCYCYGILILFPFFPLSSLIMPIFLNDLSGMY</sequence>
<keyword evidence="1" id="KW-0472">Membrane</keyword>
<dbReference type="AlphaFoldDB" id="A0A8S0T4X4"/>
<gene>
    <name evidence="2" type="ORF">OLEA9_A116652</name>
</gene>
<feature type="transmembrane region" description="Helical" evidence="1">
    <location>
        <begin position="124"/>
        <end position="147"/>
    </location>
</feature>
<keyword evidence="1" id="KW-1133">Transmembrane helix</keyword>
<organism evidence="2 3">
    <name type="scientific">Olea europaea subsp. europaea</name>
    <dbReference type="NCBI Taxonomy" id="158383"/>
    <lineage>
        <taxon>Eukaryota</taxon>
        <taxon>Viridiplantae</taxon>
        <taxon>Streptophyta</taxon>
        <taxon>Embryophyta</taxon>
        <taxon>Tracheophyta</taxon>
        <taxon>Spermatophyta</taxon>
        <taxon>Magnoliopsida</taxon>
        <taxon>eudicotyledons</taxon>
        <taxon>Gunneridae</taxon>
        <taxon>Pentapetalae</taxon>
        <taxon>asterids</taxon>
        <taxon>lamiids</taxon>
        <taxon>Lamiales</taxon>
        <taxon>Oleaceae</taxon>
        <taxon>Oleeae</taxon>
        <taxon>Olea</taxon>
    </lineage>
</organism>
<evidence type="ECO:0000313" key="2">
    <source>
        <dbReference type="EMBL" id="CAA2998827.1"/>
    </source>
</evidence>
<dbReference type="Gramene" id="OE9A116652T2">
    <property type="protein sequence ID" value="OE9A116652C2"/>
    <property type="gene ID" value="OE9A116652"/>
</dbReference>
<dbReference type="Proteomes" id="UP000594638">
    <property type="component" value="Unassembled WGS sequence"/>
</dbReference>
<evidence type="ECO:0000256" key="1">
    <source>
        <dbReference type="SAM" id="Phobius"/>
    </source>
</evidence>
<dbReference type="InterPro" id="IPR014848">
    <property type="entry name" value="Rgp1"/>
</dbReference>
<dbReference type="PANTHER" id="PTHR12507">
    <property type="entry name" value="REDUCED GROWTH PHENOTYPE 1 RGP1, YEAST -RELATED"/>
    <property type="match status" value="1"/>
</dbReference>